<dbReference type="AlphaFoldDB" id="A0A135I5R3"/>
<dbReference type="Proteomes" id="UP000070529">
    <property type="component" value="Unassembled WGS sequence"/>
</dbReference>
<dbReference type="EMBL" id="LNTY01000049">
    <property type="protein sequence ID" value="KXF80792.1"/>
    <property type="molecule type" value="Genomic_DNA"/>
</dbReference>
<evidence type="ECO:0000313" key="1">
    <source>
        <dbReference type="EMBL" id="KXF80792.1"/>
    </source>
</evidence>
<dbReference type="OrthoDB" id="5918481at2"/>
<reference evidence="1 2" key="1">
    <citation type="submission" date="2015-11" db="EMBL/GenBank/DDBJ databases">
        <title>Genomic Taxonomy of the Vibrionaceae.</title>
        <authorList>
            <person name="Gomez-Gil B."/>
            <person name="Enciso-Ibarra J."/>
        </authorList>
    </citation>
    <scope>NUCLEOTIDE SEQUENCE [LARGE SCALE GENOMIC DNA]</scope>
    <source>
        <strain evidence="1 2">CAIM 912</strain>
    </source>
</reference>
<keyword evidence="2" id="KW-1185">Reference proteome</keyword>
<dbReference type="PROSITE" id="PS51257">
    <property type="entry name" value="PROKAR_LIPOPROTEIN"/>
    <property type="match status" value="1"/>
</dbReference>
<comment type="caution">
    <text evidence="1">The sequence shown here is derived from an EMBL/GenBank/DDBJ whole genome shotgun (WGS) entry which is preliminary data.</text>
</comment>
<sequence length="478" mass="52023">MKKKLLVGAVLVLSGCSSLDKQSSFEITDNEIKALAAARDSKSANFAEYDSAYLSVTETTKKNDFLDTPMSFFSVAPLSIQEVLEVVEDRFNVPYYLTDLHDVSEKNTKIYKETKKVAFEGTIGEFFDYIGNLYGVVINVGENKVLDVSFYQTKVYSLDQFIDNTKASASLSVGGGEGAAAGFSASSEQTVESDTWEKISDYLDKTIGDDGTSTILEDFAIVNVKARPWVIKEIDKLFDKIKSESQMQVSVQYRVISLNQSKLDHLALNLGINKTGDNFTVTSDIVDLISSNASAAGVSFAKRSVSGRLDAIVQQIGQDVVSEGQFVGLPNRIMPINLTTTSSYISEIEKTDSDTIEKSTTAVKTAEIKTGLSMLILPKVLEDGRIQLMSGFTRKQLVGLAKVDGVQLPTVDENETLSTVTIDSGDVELITLYRGNANNSQKAAKLFGAGYEDALEDKVIAVLVGANSYKLDSIVSRK</sequence>
<name>A0A135I5R3_9GAMM</name>
<accession>A0A135I5R3</accession>
<dbReference type="STRING" id="294935.ATN88_16060"/>
<dbReference type="RefSeq" id="WP_067418727.1">
    <property type="nucleotide sequence ID" value="NZ_LNTY01000049.1"/>
</dbReference>
<gene>
    <name evidence="1" type="ORF">ATN88_16060</name>
</gene>
<protein>
    <submittedName>
        <fullName evidence="1">Pilus assembly protein</fullName>
    </submittedName>
</protein>
<organism evidence="1 2">
    <name type="scientific">Enterovibrio coralii</name>
    <dbReference type="NCBI Taxonomy" id="294935"/>
    <lineage>
        <taxon>Bacteria</taxon>
        <taxon>Pseudomonadati</taxon>
        <taxon>Pseudomonadota</taxon>
        <taxon>Gammaproteobacteria</taxon>
        <taxon>Vibrionales</taxon>
        <taxon>Vibrionaceae</taxon>
        <taxon>Enterovibrio</taxon>
    </lineage>
</organism>
<proteinExistence type="predicted"/>
<evidence type="ECO:0000313" key="2">
    <source>
        <dbReference type="Proteomes" id="UP000070529"/>
    </source>
</evidence>